<evidence type="ECO:0000256" key="3">
    <source>
        <dbReference type="ARBA" id="ARBA00023163"/>
    </source>
</evidence>
<reference evidence="7" key="1">
    <citation type="submission" date="2020-01" db="EMBL/GenBank/DDBJ databases">
        <title>Genome Sequencing of Three Apophysomyces-Like Fungal Strains Confirms a Novel Fungal Genus in the Mucoromycota with divergent Burkholderia-like Endosymbiotic Bacteria.</title>
        <authorList>
            <person name="Stajich J.E."/>
            <person name="Macias A.M."/>
            <person name="Carter-House D."/>
            <person name="Lovett B."/>
            <person name="Kasson L.R."/>
            <person name="Berry K."/>
            <person name="Grigoriev I."/>
            <person name="Chang Y."/>
            <person name="Spatafora J."/>
            <person name="Kasson M.T."/>
        </authorList>
    </citation>
    <scope>NUCLEOTIDE SEQUENCE</scope>
    <source>
        <strain evidence="7">NRRL A-21654</strain>
    </source>
</reference>
<keyword evidence="8" id="KW-1185">Reference proteome</keyword>
<dbReference type="CDD" id="cd00067">
    <property type="entry name" value="GAL4"/>
    <property type="match status" value="1"/>
</dbReference>
<evidence type="ECO:0000313" key="8">
    <source>
        <dbReference type="Proteomes" id="UP000605846"/>
    </source>
</evidence>
<organism evidence="7 8">
    <name type="scientific">Apophysomyces ossiformis</name>
    <dbReference type="NCBI Taxonomy" id="679940"/>
    <lineage>
        <taxon>Eukaryota</taxon>
        <taxon>Fungi</taxon>
        <taxon>Fungi incertae sedis</taxon>
        <taxon>Mucoromycota</taxon>
        <taxon>Mucoromycotina</taxon>
        <taxon>Mucoromycetes</taxon>
        <taxon>Mucorales</taxon>
        <taxon>Mucorineae</taxon>
        <taxon>Mucoraceae</taxon>
        <taxon>Apophysomyces</taxon>
    </lineage>
</organism>
<dbReference type="AlphaFoldDB" id="A0A8H7ETI2"/>
<dbReference type="SUPFAM" id="SSF57701">
    <property type="entry name" value="Zn2/Cys6 DNA-binding domain"/>
    <property type="match status" value="1"/>
</dbReference>
<evidence type="ECO:0000256" key="2">
    <source>
        <dbReference type="ARBA" id="ARBA00023125"/>
    </source>
</evidence>
<keyword evidence="2" id="KW-0238">DNA-binding</keyword>
<dbReference type="Pfam" id="PF00172">
    <property type="entry name" value="Zn_clus"/>
    <property type="match status" value="1"/>
</dbReference>
<dbReference type="InterPro" id="IPR001138">
    <property type="entry name" value="Zn2Cys6_DnaBD"/>
</dbReference>
<feature type="domain" description="Zn(2)-C6 fungal-type" evidence="6">
    <location>
        <begin position="26"/>
        <end position="55"/>
    </location>
</feature>
<dbReference type="GO" id="GO:0000978">
    <property type="term" value="F:RNA polymerase II cis-regulatory region sequence-specific DNA binding"/>
    <property type="evidence" value="ECO:0007669"/>
    <property type="project" value="TreeGrafter"/>
</dbReference>
<dbReference type="PROSITE" id="PS00463">
    <property type="entry name" value="ZN2_CY6_FUNGAL_1"/>
    <property type="match status" value="1"/>
</dbReference>
<evidence type="ECO:0000256" key="1">
    <source>
        <dbReference type="ARBA" id="ARBA00023015"/>
    </source>
</evidence>
<sequence>MTSTKDNSRPAAVDPTRRKRLKVVSACGECRRKKTKCDGSHPCAGCTKARVVCEYSHSHKARHNLDPHQYHRTSATPSTTTIGAIENRLNVIEDVLFALLRSDGPRQQHSADLYHPRPLHAIHVQNGPLARESKRQQPILPPLHHHRAQPPLSVSSSSSSSSSSLSSSSSSSSSTSPKLSAIRTLLNDDDVYPGKAAVLLPAPCGYHPTETPSRTI</sequence>
<dbReference type="Gene3D" id="4.10.240.10">
    <property type="entry name" value="Zn(2)-C6 fungal-type DNA-binding domain"/>
    <property type="match status" value="1"/>
</dbReference>
<dbReference type="OrthoDB" id="3362851at2759"/>
<evidence type="ECO:0000256" key="4">
    <source>
        <dbReference type="ARBA" id="ARBA00023242"/>
    </source>
</evidence>
<accession>A0A8H7ETI2</accession>
<dbReference type="GO" id="GO:0000981">
    <property type="term" value="F:DNA-binding transcription factor activity, RNA polymerase II-specific"/>
    <property type="evidence" value="ECO:0007669"/>
    <property type="project" value="InterPro"/>
</dbReference>
<dbReference type="Proteomes" id="UP000605846">
    <property type="component" value="Unassembled WGS sequence"/>
</dbReference>
<dbReference type="PROSITE" id="PS50048">
    <property type="entry name" value="ZN2_CY6_FUNGAL_2"/>
    <property type="match status" value="1"/>
</dbReference>
<gene>
    <name evidence="7" type="ORF">EC973_003611</name>
</gene>
<keyword evidence="4" id="KW-0539">Nucleus</keyword>
<evidence type="ECO:0000313" key="7">
    <source>
        <dbReference type="EMBL" id="KAF7729877.1"/>
    </source>
</evidence>
<dbReference type="PANTHER" id="PTHR31069:SF12">
    <property type="entry name" value="TRANSCRIPTION FACTOR DOMAIN-CONTAINING PROTEIN"/>
    <property type="match status" value="1"/>
</dbReference>
<evidence type="ECO:0000259" key="6">
    <source>
        <dbReference type="PROSITE" id="PS50048"/>
    </source>
</evidence>
<keyword evidence="3" id="KW-0804">Transcription</keyword>
<protein>
    <recommendedName>
        <fullName evidence="6">Zn(2)-C6 fungal-type domain-containing protein</fullName>
    </recommendedName>
</protein>
<evidence type="ECO:0000256" key="5">
    <source>
        <dbReference type="SAM" id="MobiDB-lite"/>
    </source>
</evidence>
<dbReference type="GO" id="GO:0008270">
    <property type="term" value="F:zinc ion binding"/>
    <property type="evidence" value="ECO:0007669"/>
    <property type="project" value="InterPro"/>
</dbReference>
<feature type="region of interest" description="Disordered" evidence="5">
    <location>
        <begin position="141"/>
        <end position="179"/>
    </location>
</feature>
<comment type="caution">
    <text evidence="7">The sequence shown here is derived from an EMBL/GenBank/DDBJ whole genome shotgun (WGS) entry which is preliminary data.</text>
</comment>
<dbReference type="GO" id="GO:0005634">
    <property type="term" value="C:nucleus"/>
    <property type="evidence" value="ECO:0007669"/>
    <property type="project" value="TreeGrafter"/>
</dbReference>
<proteinExistence type="predicted"/>
<feature type="compositionally biased region" description="Low complexity" evidence="5">
    <location>
        <begin position="153"/>
        <end position="176"/>
    </location>
</feature>
<dbReference type="EMBL" id="JABAYA010000021">
    <property type="protein sequence ID" value="KAF7729877.1"/>
    <property type="molecule type" value="Genomic_DNA"/>
</dbReference>
<dbReference type="InterPro" id="IPR036864">
    <property type="entry name" value="Zn2-C6_fun-type_DNA-bd_sf"/>
</dbReference>
<keyword evidence="1" id="KW-0805">Transcription regulation</keyword>
<dbReference type="SMART" id="SM00066">
    <property type="entry name" value="GAL4"/>
    <property type="match status" value="1"/>
</dbReference>
<dbReference type="InterPro" id="IPR050675">
    <property type="entry name" value="OAF3"/>
</dbReference>
<dbReference type="GO" id="GO:0045944">
    <property type="term" value="P:positive regulation of transcription by RNA polymerase II"/>
    <property type="evidence" value="ECO:0007669"/>
    <property type="project" value="TreeGrafter"/>
</dbReference>
<dbReference type="PANTHER" id="PTHR31069">
    <property type="entry name" value="OLEATE-ACTIVATED TRANSCRIPTION FACTOR 1-RELATED"/>
    <property type="match status" value="1"/>
</dbReference>
<name>A0A8H7ETI2_9FUNG</name>